<dbReference type="RefSeq" id="WP_205047879.1">
    <property type="nucleotide sequence ID" value="NZ_CAJVAX010000017.1"/>
</dbReference>
<gene>
    <name evidence="4" type="ORF">SBRY_30424</name>
</gene>
<proteinExistence type="predicted"/>
<feature type="domain" description="DUF7144" evidence="3">
    <location>
        <begin position="32"/>
        <end position="145"/>
    </location>
</feature>
<evidence type="ECO:0000313" key="5">
    <source>
        <dbReference type="Proteomes" id="UP001153328"/>
    </source>
</evidence>
<keyword evidence="2" id="KW-0812">Transmembrane</keyword>
<protein>
    <recommendedName>
        <fullName evidence="3">DUF7144 domain-containing protein</fullName>
    </recommendedName>
</protein>
<dbReference type="Pfam" id="PF23636">
    <property type="entry name" value="DUF7144"/>
    <property type="match status" value="1"/>
</dbReference>
<feature type="transmembrane region" description="Helical" evidence="2">
    <location>
        <begin position="75"/>
        <end position="95"/>
    </location>
</feature>
<organism evidence="4 5">
    <name type="scientific">Actinacidiphila bryophytorum</name>
    <dbReference type="NCBI Taxonomy" id="1436133"/>
    <lineage>
        <taxon>Bacteria</taxon>
        <taxon>Bacillati</taxon>
        <taxon>Actinomycetota</taxon>
        <taxon>Actinomycetes</taxon>
        <taxon>Kitasatosporales</taxon>
        <taxon>Streptomycetaceae</taxon>
        <taxon>Actinacidiphila</taxon>
    </lineage>
</organism>
<name>A0A9W4MF04_9ACTN</name>
<evidence type="ECO:0000259" key="3">
    <source>
        <dbReference type="Pfam" id="PF23636"/>
    </source>
</evidence>
<feature type="region of interest" description="Disordered" evidence="1">
    <location>
        <begin position="1"/>
        <end position="23"/>
    </location>
</feature>
<evidence type="ECO:0000313" key="4">
    <source>
        <dbReference type="EMBL" id="CAG7640388.1"/>
    </source>
</evidence>
<comment type="caution">
    <text evidence="4">The sequence shown here is derived from an EMBL/GenBank/DDBJ whole genome shotgun (WGS) entry which is preliminary data.</text>
</comment>
<dbReference type="EMBL" id="CAJVAX010000017">
    <property type="protein sequence ID" value="CAG7640388.1"/>
    <property type="molecule type" value="Genomic_DNA"/>
</dbReference>
<reference evidence="4" key="1">
    <citation type="submission" date="2021-06" db="EMBL/GenBank/DDBJ databases">
        <authorList>
            <person name="Arsene-Ploetze F."/>
        </authorList>
    </citation>
    <scope>NUCLEOTIDE SEQUENCE</scope>
    <source>
        <strain evidence="4">SBRY1</strain>
    </source>
</reference>
<feature type="transmembrane region" description="Helical" evidence="2">
    <location>
        <begin position="100"/>
        <end position="119"/>
    </location>
</feature>
<feature type="transmembrane region" description="Helical" evidence="2">
    <location>
        <begin position="33"/>
        <end position="55"/>
    </location>
</feature>
<feature type="transmembrane region" description="Helical" evidence="2">
    <location>
        <begin position="125"/>
        <end position="144"/>
    </location>
</feature>
<dbReference type="Proteomes" id="UP001153328">
    <property type="component" value="Unassembled WGS sequence"/>
</dbReference>
<keyword evidence="2" id="KW-1133">Transmembrane helix</keyword>
<accession>A0A9W4MF04</accession>
<evidence type="ECO:0000256" key="1">
    <source>
        <dbReference type="SAM" id="MobiDB-lite"/>
    </source>
</evidence>
<keyword evidence="2" id="KW-0472">Membrane</keyword>
<evidence type="ECO:0000256" key="2">
    <source>
        <dbReference type="SAM" id="Phobius"/>
    </source>
</evidence>
<sequence>MSQATPSPQPPPPGPGHSHHDDSRSAWAAGGTVFAGILLVVAGVMAVLEGIVGIAKDSVYVVTRGDYVYKFDVTAWGWIHLVLGVIAVIVGVCLLQGATWARFAGIAIAALALLANFMFLPYQPAWSLIMIGIYVFVIWSLATYHPRRGWQSGSAR</sequence>
<keyword evidence="5" id="KW-1185">Reference proteome</keyword>
<dbReference type="AlphaFoldDB" id="A0A9W4MF04"/>
<dbReference type="InterPro" id="IPR055568">
    <property type="entry name" value="DUF7144"/>
</dbReference>